<dbReference type="EMBL" id="LCBS01000027">
    <property type="protein sequence ID" value="KKS16112.1"/>
    <property type="molecule type" value="Genomic_DNA"/>
</dbReference>
<evidence type="ECO:0000256" key="6">
    <source>
        <dbReference type="SAM" id="Phobius"/>
    </source>
</evidence>
<evidence type="ECO:0008006" key="9">
    <source>
        <dbReference type="Google" id="ProtNLM"/>
    </source>
</evidence>
<dbReference type="InterPro" id="IPR002549">
    <property type="entry name" value="AI-2E-like"/>
</dbReference>
<dbReference type="PANTHER" id="PTHR21716:SF62">
    <property type="entry name" value="TRANSPORT PROTEIN YDBI-RELATED"/>
    <property type="match status" value="1"/>
</dbReference>
<comment type="similarity">
    <text evidence="2">Belongs to the autoinducer-2 exporter (AI-2E) (TC 2.A.86) family.</text>
</comment>
<comment type="subcellular location">
    <subcellularLocation>
        <location evidence="1">Membrane</location>
        <topology evidence="1">Multi-pass membrane protein</topology>
    </subcellularLocation>
</comment>
<organism evidence="7 8">
    <name type="scientific">candidate division WWE3 bacterium GW2011_GWB1_41_6</name>
    <dbReference type="NCBI Taxonomy" id="1619112"/>
    <lineage>
        <taxon>Bacteria</taxon>
        <taxon>Katanobacteria</taxon>
    </lineage>
</organism>
<dbReference type="Pfam" id="PF01594">
    <property type="entry name" value="AI-2E_transport"/>
    <property type="match status" value="1"/>
</dbReference>
<dbReference type="GO" id="GO:0016020">
    <property type="term" value="C:membrane"/>
    <property type="evidence" value="ECO:0007669"/>
    <property type="project" value="UniProtKB-SubCell"/>
</dbReference>
<feature type="transmembrane region" description="Helical" evidence="6">
    <location>
        <begin position="221"/>
        <end position="247"/>
    </location>
</feature>
<feature type="transmembrane region" description="Helical" evidence="6">
    <location>
        <begin position="253"/>
        <end position="270"/>
    </location>
</feature>
<feature type="transmembrane region" description="Helical" evidence="6">
    <location>
        <begin position="197"/>
        <end position="214"/>
    </location>
</feature>
<evidence type="ECO:0000256" key="1">
    <source>
        <dbReference type="ARBA" id="ARBA00004141"/>
    </source>
</evidence>
<dbReference type="AlphaFoldDB" id="A0A0G0WVI5"/>
<evidence type="ECO:0000256" key="2">
    <source>
        <dbReference type="ARBA" id="ARBA00009773"/>
    </source>
</evidence>
<feature type="transmembrane region" description="Helical" evidence="6">
    <location>
        <begin position="7"/>
        <end position="26"/>
    </location>
</feature>
<accession>A0A0G0WVI5</accession>
<keyword evidence="4 6" id="KW-1133">Transmembrane helix</keyword>
<keyword evidence="5 6" id="KW-0472">Membrane</keyword>
<comment type="caution">
    <text evidence="7">The sequence shown here is derived from an EMBL/GenBank/DDBJ whole genome shotgun (WGS) entry which is preliminary data.</text>
</comment>
<feature type="transmembrane region" description="Helical" evidence="6">
    <location>
        <begin position="131"/>
        <end position="157"/>
    </location>
</feature>
<protein>
    <recommendedName>
        <fullName evidence="9">Permease</fullName>
    </recommendedName>
</protein>
<evidence type="ECO:0000313" key="7">
    <source>
        <dbReference type="EMBL" id="KKS16112.1"/>
    </source>
</evidence>
<dbReference type="GO" id="GO:0055085">
    <property type="term" value="P:transmembrane transport"/>
    <property type="evidence" value="ECO:0007669"/>
    <property type="project" value="TreeGrafter"/>
</dbReference>
<evidence type="ECO:0000256" key="4">
    <source>
        <dbReference type="ARBA" id="ARBA00022989"/>
    </source>
</evidence>
<name>A0A0G0WVI5_UNCKA</name>
<evidence type="ECO:0000313" key="8">
    <source>
        <dbReference type="Proteomes" id="UP000034163"/>
    </source>
</evidence>
<sequence>MEKQYVISVKTIVTTLLILLAAYIVYRLGPVFAILLISTLIMLALEPLVGYFMKFHIWNKPVSRSLAVILTYAIFIVVIAVVITIGLPPVITQVQRLVASLVALIASFSGNPDSIRLSDFIPQLGQISGNVFRTVTSGFVTLTSIFSIIMISLYMSLDWINIKERLLSLFKEPLKEEMTNVVEEVETNVGHWVKGQLVLMLVIGVLSFFGLWALGVDYPLALALIAGLLEAVPILGPVISAVLASVIGFSQDPIIGLAVLGFFTILQQLENNILVPKIMQRVSGFSPLVILIALIVGSNFFGVMGAIVAIPITMILVIVVKSVLRHTS</sequence>
<proteinExistence type="inferred from homology"/>
<feature type="transmembrane region" description="Helical" evidence="6">
    <location>
        <begin position="32"/>
        <end position="53"/>
    </location>
</feature>
<dbReference type="Proteomes" id="UP000034163">
    <property type="component" value="Unassembled WGS sequence"/>
</dbReference>
<keyword evidence="3 6" id="KW-0812">Transmembrane</keyword>
<reference evidence="7 8" key="1">
    <citation type="journal article" date="2015" name="Nature">
        <title>rRNA introns, odd ribosomes, and small enigmatic genomes across a large radiation of phyla.</title>
        <authorList>
            <person name="Brown C.T."/>
            <person name="Hug L.A."/>
            <person name="Thomas B.C."/>
            <person name="Sharon I."/>
            <person name="Castelle C.J."/>
            <person name="Singh A."/>
            <person name="Wilkins M.J."/>
            <person name="Williams K.H."/>
            <person name="Banfield J.F."/>
        </authorList>
    </citation>
    <scope>NUCLEOTIDE SEQUENCE [LARGE SCALE GENOMIC DNA]</scope>
</reference>
<feature type="transmembrane region" description="Helical" evidence="6">
    <location>
        <begin position="65"/>
        <end position="87"/>
    </location>
</feature>
<dbReference type="PANTHER" id="PTHR21716">
    <property type="entry name" value="TRANSMEMBRANE PROTEIN"/>
    <property type="match status" value="1"/>
</dbReference>
<evidence type="ECO:0000256" key="5">
    <source>
        <dbReference type="ARBA" id="ARBA00023136"/>
    </source>
</evidence>
<gene>
    <name evidence="7" type="ORF">UU72_C0027G0005</name>
</gene>
<evidence type="ECO:0000256" key="3">
    <source>
        <dbReference type="ARBA" id="ARBA00022692"/>
    </source>
</evidence>
<feature type="transmembrane region" description="Helical" evidence="6">
    <location>
        <begin position="307"/>
        <end position="324"/>
    </location>
</feature>